<organism evidence="1 2">
    <name type="scientific">Enterovibrio norvegicus FF-454</name>
    <dbReference type="NCBI Taxonomy" id="1185651"/>
    <lineage>
        <taxon>Bacteria</taxon>
        <taxon>Pseudomonadati</taxon>
        <taxon>Pseudomonadota</taxon>
        <taxon>Gammaproteobacteria</taxon>
        <taxon>Vibrionales</taxon>
        <taxon>Vibrionaceae</taxon>
        <taxon>Enterovibrio</taxon>
    </lineage>
</organism>
<comment type="caution">
    <text evidence="1">The sequence shown here is derived from an EMBL/GenBank/DDBJ whole genome shotgun (WGS) entry which is preliminary data.</text>
</comment>
<gene>
    <name evidence="1" type="ORF">A1OK_03675</name>
</gene>
<protein>
    <submittedName>
        <fullName evidence="1">Uncharacterized protein</fullName>
    </submittedName>
</protein>
<name>A0A1E5C1U9_9GAMM</name>
<sequence>MSSVWAALGAFFRQIIVFFERIINAIFPPEVTPEPPILIQLPPASPRDTTLDLVSIGDSSEQARARWVADRESIKLIAKDNQRKLEQALGLRDDLGNPVPDADLSLAFNVVMGKGYFPILGDLVIPVGAGFFRGQGSYVRRKSLSAELRGVAKHPTALCPIGGTDNNGVLTQCGSTLVADFAVSGCLKDPGDGGNGMIIGHTPPQPSIAASSRPNTTQFWAGQPNKLPQKRFTYPLVWPELTSFKLNNGAGDTEIIVPARGAYTSSKEVLLDDKVDVPLVRWVRAFAANGTEIARYANVGSKLGGGAVGINADDRQTTGNPKKTGETRVYNKPIGKNDTTTTVVVPGGLPAKTVTVEVSFYNWVTHYSLVSQMTPYLPENYYTSARASYNEFMNIVVERMPWNGFVGIDGAYNSLTNLMARENGLDGWFFPGGYEDYMHNAFVSCAAVNNGGWSLYASEPVLGSRNVNDSNGWPNAAGVLKVHRKVTYTASSNDFGNFDTYGSRGGAMYIGSSSNSMQTGSMEDHFDANNVDPFGSSPLKEESDWNPIRWGSIVVFAAEARQNDIVITSTPTDSRRVTYCKARLVQETPDPNYADSNLYSAISSNHYCHPRPDSYGSLVEVRPPSIAHLHLTPYDENERSAGDVQGLPGGVAELQGLFSGLRSYLFRPWVYGITPISKQLPFGWKVTYSAKHSKLPGAGKEVSLSADALGIAGQYRMNNLYYGTIVQNLKGRTIPAGSIYTISSMVNFFTTRDFDEIDMNMLSVSVNYLYDEIDKTAGNPAMKLPTTLLIMPARIRLWKNAAGDAKFQVEIPMLNTSDKDLVYSDGENLMHYFKIKIETGSVDTSLN</sequence>
<keyword evidence="2" id="KW-1185">Reference proteome</keyword>
<accession>A0A1E5C1U9</accession>
<dbReference type="AlphaFoldDB" id="A0A1E5C1U9"/>
<dbReference type="EMBL" id="AJWN02000090">
    <property type="protein sequence ID" value="OEE59122.1"/>
    <property type="molecule type" value="Genomic_DNA"/>
</dbReference>
<reference evidence="1 2" key="1">
    <citation type="journal article" date="2012" name="Science">
        <title>Ecological populations of bacteria act as socially cohesive units of antibiotic production and resistance.</title>
        <authorList>
            <person name="Cordero O.X."/>
            <person name="Wildschutte H."/>
            <person name="Kirkup B."/>
            <person name="Proehl S."/>
            <person name="Ngo L."/>
            <person name="Hussain F."/>
            <person name="Le Roux F."/>
            <person name="Mincer T."/>
            <person name="Polz M.F."/>
        </authorList>
    </citation>
    <scope>NUCLEOTIDE SEQUENCE [LARGE SCALE GENOMIC DNA]</scope>
    <source>
        <strain evidence="1 2">FF-454</strain>
    </source>
</reference>
<evidence type="ECO:0000313" key="2">
    <source>
        <dbReference type="Proteomes" id="UP000095039"/>
    </source>
</evidence>
<proteinExistence type="predicted"/>
<evidence type="ECO:0000313" key="1">
    <source>
        <dbReference type="EMBL" id="OEE59122.1"/>
    </source>
</evidence>
<dbReference type="RefSeq" id="WP_016961361.1">
    <property type="nucleotide sequence ID" value="NZ_AJWN02000090.1"/>
</dbReference>
<dbReference type="Proteomes" id="UP000095039">
    <property type="component" value="Unassembled WGS sequence"/>
</dbReference>